<reference evidence="2" key="1">
    <citation type="journal article" date="2023" name="Front. Plant Sci.">
        <title>Chromosomal-level genome assembly of Melastoma candidum provides insights into trichome evolution.</title>
        <authorList>
            <person name="Zhong Y."/>
            <person name="Wu W."/>
            <person name="Sun C."/>
            <person name="Zou P."/>
            <person name="Liu Y."/>
            <person name="Dai S."/>
            <person name="Zhou R."/>
        </authorList>
    </citation>
    <scope>NUCLEOTIDE SEQUENCE [LARGE SCALE GENOMIC DNA]</scope>
</reference>
<organism evidence="1 2">
    <name type="scientific">Melastoma candidum</name>
    <dbReference type="NCBI Taxonomy" id="119954"/>
    <lineage>
        <taxon>Eukaryota</taxon>
        <taxon>Viridiplantae</taxon>
        <taxon>Streptophyta</taxon>
        <taxon>Embryophyta</taxon>
        <taxon>Tracheophyta</taxon>
        <taxon>Spermatophyta</taxon>
        <taxon>Magnoliopsida</taxon>
        <taxon>eudicotyledons</taxon>
        <taxon>Gunneridae</taxon>
        <taxon>Pentapetalae</taxon>
        <taxon>rosids</taxon>
        <taxon>malvids</taxon>
        <taxon>Myrtales</taxon>
        <taxon>Melastomataceae</taxon>
        <taxon>Melastomatoideae</taxon>
        <taxon>Melastomateae</taxon>
        <taxon>Melastoma</taxon>
    </lineage>
</organism>
<keyword evidence="2" id="KW-1185">Reference proteome</keyword>
<sequence length="221" mass="25540">MDIGEIRPSSSNGDSYILVAIDYFAKWVEAKAYKNITQSEVIEFLRSSLIYRFGIAQNVVVDNAIVFNGSLIKDFAAEFGFVLTNSSPYYAQSNGQAELTNKIIKNAVQKMIDDNPRSWHTLLLDVLWALRVTKRESIEQTPCNLVYGHDAILLIEVRHKSRRFLAHQENNHIDYEESMYIELENLDAVHQIRKSLNRIQVQKERAARSYNKRVVLKSFKK</sequence>
<protein>
    <submittedName>
        <fullName evidence="1">Uncharacterized protein</fullName>
    </submittedName>
</protein>
<dbReference type="Proteomes" id="UP001057402">
    <property type="component" value="Chromosome 8"/>
</dbReference>
<dbReference type="EMBL" id="CM042887">
    <property type="protein sequence ID" value="KAI4330401.1"/>
    <property type="molecule type" value="Genomic_DNA"/>
</dbReference>
<gene>
    <name evidence="1" type="ORF">MLD38_028691</name>
</gene>
<proteinExistence type="predicted"/>
<evidence type="ECO:0000313" key="1">
    <source>
        <dbReference type="EMBL" id="KAI4330401.1"/>
    </source>
</evidence>
<evidence type="ECO:0000313" key="2">
    <source>
        <dbReference type="Proteomes" id="UP001057402"/>
    </source>
</evidence>
<name>A0ACB9N3D2_9MYRT</name>
<comment type="caution">
    <text evidence="1">The sequence shown here is derived from an EMBL/GenBank/DDBJ whole genome shotgun (WGS) entry which is preliminary data.</text>
</comment>
<accession>A0ACB9N3D2</accession>